<dbReference type="GO" id="GO:0005351">
    <property type="term" value="F:carbohydrate:proton symporter activity"/>
    <property type="evidence" value="ECO:0007669"/>
    <property type="project" value="TreeGrafter"/>
</dbReference>
<evidence type="ECO:0000256" key="7">
    <source>
        <dbReference type="RuleBase" id="RU003346"/>
    </source>
</evidence>
<dbReference type="InterPro" id="IPR005829">
    <property type="entry name" value="Sugar_transporter_CS"/>
</dbReference>
<dbReference type="InterPro" id="IPR005828">
    <property type="entry name" value="MFS_sugar_transport-like"/>
</dbReference>
<dbReference type="InterPro" id="IPR050360">
    <property type="entry name" value="MFS_Sugar_Transporters"/>
</dbReference>
<evidence type="ECO:0000256" key="8">
    <source>
        <dbReference type="SAM" id="Phobius"/>
    </source>
</evidence>
<dbReference type="Pfam" id="PF00083">
    <property type="entry name" value="Sugar_tr"/>
    <property type="match status" value="1"/>
</dbReference>
<feature type="transmembrane region" description="Helical" evidence="8">
    <location>
        <begin position="383"/>
        <end position="406"/>
    </location>
</feature>
<feature type="transmembrane region" description="Helical" evidence="8">
    <location>
        <begin position="193"/>
        <end position="212"/>
    </location>
</feature>
<protein>
    <submittedName>
        <fullName evidence="10">General substrate transporter</fullName>
    </submittedName>
</protein>
<dbReference type="PRINTS" id="PR00171">
    <property type="entry name" value="SUGRTRNSPORT"/>
</dbReference>
<gene>
    <name evidence="10" type="ORF">FB192DRAFT_1294801</name>
</gene>
<dbReference type="SUPFAM" id="SSF103473">
    <property type="entry name" value="MFS general substrate transporter"/>
    <property type="match status" value="1"/>
</dbReference>
<feature type="transmembrane region" description="Helical" evidence="8">
    <location>
        <begin position="346"/>
        <end position="371"/>
    </location>
</feature>
<dbReference type="AlphaFoldDB" id="A0A8H4F539"/>
<evidence type="ECO:0000313" key="11">
    <source>
        <dbReference type="Proteomes" id="UP000469890"/>
    </source>
</evidence>
<dbReference type="PROSITE" id="PS50850">
    <property type="entry name" value="MFS"/>
    <property type="match status" value="1"/>
</dbReference>
<feature type="transmembrane region" description="Helical" evidence="8">
    <location>
        <begin position="426"/>
        <end position="446"/>
    </location>
</feature>
<evidence type="ECO:0000256" key="5">
    <source>
        <dbReference type="ARBA" id="ARBA00022989"/>
    </source>
</evidence>
<proteinExistence type="inferred from homology"/>
<keyword evidence="3 7" id="KW-0813">Transport</keyword>
<keyword evidence="5 8" id="KW-1133">Transmembrane helix</keyword>
<comment type="subcellular location">
    <subcellularLocation>
        <location evidence="1">Membrane</location>
        <topology evidence="1">Multi-pass membrane protein</topology>
    </subcellularLocation>
</comment>
<feature type="domain" description="Major facilitator superfamily (MFS) profile" evidence="9">
    <location>
        <begin position="29"/>
        <end position="475"/>
    </location>
</feature>
<evidence type="ECO:0000256" key="6">
    <source>
        <dbReference type="ARBA" id="ARBA00023136"/>
    </source>
</evidence>
<dbReference type="PROSITE" id="PS00217">
    <property type="entry name" value="SUGAR_TRANSPORT_2"/>
    <property type="match status" value="1"/>
</dbReference>
<dbReference type="NCBIfam" id="TIGR00879">
    <property type="entry name" value="SP"/>
    <property type="match status" value="1"/>
</dbReference>
<keyword evidence="4 8" id="KW-0812">Transmembrane</keyword>
<dbReference type="Proteomes" id="UP000469890">
    <property type="component" value="Unassembled WGS sequence"/>
</dbReference>
<dbReference type="PANTHER" id="PTHR48022:SF2">
    <property type="entry name" value="PLASTIDIC GLUCOSE TRANSPORTER 4"/>
    <property type="match status" value="1"/>
</dbReference>
<dbReference type="InterPro" id="IPR020846">
    <property type="entry name" value="MFS_dom"/>
</dbReference>
<feature type="transmembrane region" description="Helical" evidence="8">
    <location>
        <begin position="279"/>
        <end position="300"/>
    </location>
</feature>
<evidence type="ECO:0000259" key="9">
    <source>
        <dbReference type="PROSITE" id="PS50850"/>
    </source>
</evidence>
<evidence type="ECO:0000256" key="4">
    <source>
        <dbReference type="ARBA" id="ARBA00022692"/>
    </source>
</evidence>
<sequence length="490" mass="54213">MPTSLNLMTETTPLLPDAIIPFRTSVYAYSLVAAVGGFICGFDTGSISSIISLPMFQSRFFTNGSLAYYESILLASYLVTSMCGAFFSGYFCDGIGRKHSMLLATGLLVSGISCELSGFNTHTLLLGRLVGGLGTGLMTNAIPLYQSEIAPPDIRGRLISIFALLGSFGQMVGYFVTFSSSYYTSHWSWRMPWLVQLITCLLFALSVCFLPYSPRWLIDKGREAESLAVLSKLHHLPQQHKVVQKDYLEIKTLIETEKLNGHDRTYGELFQGSNFKRTMYAFFISVATCFTGNVVISYYAPQIFKNAGFSDVSTSLALTGGIGFLSLVFTALSLQWWIDLWGRRALFLTGSTISAMCMFIVGFVFHFYASIAKDDAVVVANPWARSVIIVCIYILSASFAGTWGVANYVYTAEIFSMRCRAKGLSLTYAISWAGSIFITYCTPFFMAYTISGVYLFFGVCSVLTFLGVMLIPETKGKSLEEIDFMFDHSK</sequence>
<dbReference type="EMBL" id="JAAECE010000001">
    <property type="protein sequence ID" value="KAF1806672.1"/>
    <property type="molecule type" value="Genomic_DNA"/>
</dbReference>
<feature type="transmembrane region" description="Helical" evidence="8">
    <location>
        <begin position="312"/>
        <end position="334"/>
    </location>
</feature>
<evidence type="ECO:0000256" key="1">
    <source>
        <dbReference type="ARBA" id="ARBA00004141"/>
    </source>
</evidence>
<evidence type="ECO:0000256" key="3">
    <source>
        <dbReference type="ARBA" id="ARBA00022448"/>
    </source>
</evidence>
<feature type="transmembrane region" description="Helical" evidence="8">
    <location>
        <begin position="26"/>
        <end position="51"/>
    </location>
</feature>
<feature type="transmembrane region" description="Helical" evidence="8">
    <location>
        <begin position="71"/>
        <end position="92"/>
    </location>
</feature>
<dbReference type="InterPro" id="IPR036259">
    <property type="entry name" value="MFS_trans_sf"/>
</dbReference>
<dbReference type="FunFam" id="1.20.1250.20:FF:000134">
    <property type="entry name" value="MFS sugar transporter protein"/>
    <property type="match status" value="1"/>
</dbReference>
<accession>A0A8H4F539</accession>
<comment type="caution">
    <text evidence="10">The sequence shown here is derived from an EMBL/GenBank/DDBJ whole genome shotgun (WGS) entry which is preliminary data.</text>
</comment>
<reference evidence="10 11" key="1">
    <citation type="submission" date="2019-09" db="EMBL/GenBank/DDBJ databases">
        <authorList>
            <consortium name="DOE Joint Genome Institute"/>
            <person name="Mondo S.J."/>
            <person name="Navarro-Mendoza M.I."/>
            <person name="Perez-Arques C."/>
            <person name="Panchal S."/>
            <person name="Nicolas F.E."/>
            <person name="Ganguly P."/>
            <person name="Pangilinan J."/>
            <person name="Grigoriev I."/>
            <person name="Heitman J."/>
            <person name="Sanya K."/>
            <person name="Garre V."/>
        </authorList>
    </citation>
    <scope>NUCLEOTIDE SEQUENCE [LARGE SCALE GENOMIC DNA]</scope>
    <source>
        <strain evidence="10 11">MU402</strain>
    </source>
</reference>
<feature type="transmembrane region" description="Helical" evidence="8">
    <location>
        <begin position="158"/>
        <end position="181"/>
    </location>
</feature>
<organism evidence="10 11">
    <name type="scientific">Mucor circinelloides f. lusitanicus</name>
    <name type="common">Mucor racemosus var. lusitanicus</name>
    <dbReference type="NCBI Taxonomy" id="29924"/>
    <lineage>
        <taxon>Eukaryota</taxon>
        <taxon>Fungi</taxon>
        <taxon>Fungi incertae sedis</taxon>
        <taxon>Mucoromycota</taxon>
        <taxon>Mucoromycotina</taxon>
        <taxon>Mucoromycetes</taxon>
        <taxon>Mucorales</taxon>
        <taxon>Mucorineae</taxon>
        <taxon>Mucoraceae</taxon>
        <taxon>Mucor</taxon>
    </lineage>
</organism>
<dbReference type="InterPro" id="IPR003663">
    <property type="entry name" value="Sugar/inositol_transpt"/>
</dbReference>
<name>A0A8H4F539_MUCCL</name>
<dbReference type="Gene3D" id="1.20.1250.20">
    <property type="entry name" value="MFS general substrate transporter like domains"/>
    <property type="match status" value="1"/>
</dbReference>
<keyword evidence="6 8" id="KW-0472">Membrane</keyword>
<feature type="transmembrane region" description="Helical" evidence="8">
    <location>
        <begin position="452"/>
        <end position="471"/>
    </location>
</feature>
<evidence type="ECO:0000313" key="10">
    <source>
        <dbReference type="EMBL" id="KAF1806672.1"/>
    </source>
</evidence>
<comment type="similarity">
    <text evidence="2 7">Belongs to the major facilitator superfamily. Sugar transporter (TC 2.A.1.1) family.</text>
</comment>
<dbReference type="GO" id="GO:0016020">
    <property type="term" value="C:membrane"/>
    <property type="evidence" value="ECO:0007669"/>
    <property type="project" value="UniProtKB-SubCell"/>
</dbReference>
<evidence type="ECO:0000256" key="2">
    <source>
        <dbReference type="ARBA" id="ARBA00010992"/>
    </source>
</evidence>
<dbReference type="PANTHER" id="PTHR48022">
    <property type="entry name" value="PLASTIDIC GLUCOSE TRANSPORTER 4"/>
    <property type="match status" value="1"/>
</dbReference>